<organism evidence="1 2">
    <name type="scientific">Shewanella halifaxensis (strain HAW-EB4)</name>
    <dbReference type="NCBI Taxonomy" id="458817"/>
    <lineage>
        <taxon>Bacteria</taxon>
        <taxon>Pseudomonadati</taxon>
        <taxon>Pseudomonadota</taxon>
        <taxon>Gammaproteobacteria</taxon>
        <taxon>Alteromonadales</taxon>
        <taxon>Shewanellaceae</taxon>
        <taxon>Shewanella</taxon>
    </lineage>
</organism>
<dbReference type="HOGENOM" id="CLU_2036455_0_0_6"/>
<dbReference type="STRING" id="458817.Shal_1344"/>
<dbReference type="AlphaFoldDB" id="B0TLG1"/>
<evidence type="ECO:0000313" key="1">
    <source>
        <dbReference type="EMBL" id="ABZ75911.1"/>
    </source>
</evidence>
<dbReference type="OrthoDB" id="202658at135622"/>
<name>B0TLG1_SHEHH</name>
<sequence>MEEHYVKKEISPLEFVTNGKAELAEVFTKGRVENLEVTILKDFTDAVKASQKLNEMEKKQIRDFIEDNMDIVKEGLESWIEGVEGISSAERCIQKMFSGLSELATFSENLVEILRNLNIPG</sequence>
<dbReference type="KEGG" id="shl:Shal_1344"/>
<keyword evidence="2" id="KW-1185">Reference proteome</keyword>
<evidence type="ECO:0000313" key="2">
    <source>
        <dbReference type="Proteomes" id="UP000001317"/>
    </source>
</evidence>
<dbReference type="RefSeq" id="WP_012276452.1">
    <property type="nucleotide sequence ID" value="NC_010334.1"/>
</dbReference>
<reference evidence="1" key="1">
    <citation type="submission" date="2008-01" db="EMBL/GenBank/DDBJ databases">
        <title>Complete sequence of Shewanella halifaxensis HAW-EB4.</title>
        <authorList>
            <consortium name="US DOE Joint Genome Institute"/>
            <person name="Copeland A."/>
            <person name="Lucas S."/>
            <person name="Lapidus A."/>
            <person name="Glavina del Rio T."/>
            <person name="Dalin E."/>
            <person name="Tice H."/>
            <person name="Bruce D."/>
            <person name="Goodwin L."/>
            <person name="Pitluck S."/>
            <person name="Sims D."/>
            <person name="Brettin T."/>
            <person name="Detter J.C."/>
            <person name="Han C."/>
            <person name="Kuske C.R."/>
            <person name="Schmutz J."/>
            <person name="Larimer F."/>
            <person name="Land M."/>
            <person name="Hauser L."/>
            <person name="Kyrpides N."/>
            <person name="Kim E."/>
            <person name="Zhao J.-S."/>
            <person name="Richardson P."/>
        </authorList>
    </citation>
    <scope>NUCLEOTIDE SEQUENCE [LARGE SCALE GENOMIC DNA]</scope>
    <source>
        <strain evidence="1">HAW-EB4</strain>
    </source>
</reference>
<gene>
    <name evidence="1" type="ordered locus">Shal_1344</name>
</gene>
<accession>B0TLG1</accession>
<proteinExistence type="predicted"/>
<protein>
    <submittedName>
        <fullName evidence="1">Uncharacterized protein</fullName>
    </submittedName>
</protein>
<dbReference type="EMBL" id="CP000931">
    <property type="protein sequence ID" value="ABZ75911.1"/>
    <property type="molecule type" value="Genomic_DNA"/>
</dbReference>
<dbReference type="Proteomes" id="UP000001317">
    <property type="component" value="Chromosome"/>
</dbReference>